<dbReference type="Gene3D" id="3.30.1240.10">
    <property type="match status" value="1"/>
</dbReference>
<dbReference type="SFLD" id="SFLDG01144">
    <property type="entry name" value="C2.B.4:_PGP_Like"/>
    <property type="match status" value="1"/>
</dbReference>
<dbReference type="PANTHER" id="PTHR10000">
    <property type="entry name" value="PHOSPHOSERINE PHOSPHATASE"/>
    <property type="match status" value="1"/>
</dbReference>
<dbReference type="PROSITE" id="PS01229">
    <property type="entry name" value="COF_2"/>
    <property type="match status" value="1"/>
</dbReference>
<dbReference type="GO" id="GO:0000287">
    <property type="term" value="F:magnesium ion binding"/>
    <property type="evidence" value="ECO:0007669"/>
    <property type="project" value="TreeGrafter"/>
</dbReference>
<sequence>MTRLPSRAGSNGTPPHDTAPKGASPDIRAAFFDIDGTLTSFATHEIPASTVRALHSLQDRGIRIYICSGRAPSHMSVVLDTMPVDFDGIVAMNGQYCFDESGFLETESLDPHDVDVINRWLDGHPDVVANFCESDYVYFNQVTDTMRATWRQLGKTAPAVHIDDPHVRTPIHRTYQISPYIPPAAERELTSLCAHTTGVRWHPSFTDLIPSDGGKPRGIKRFGDRYGFTQKETIAFGDGGNDATMLRYAGIGVAMGNATEDAKAAADYVTDDVDHDGIMNALTHFSIL</sequence>
<comment type="caution">
    <text evidence="2">The sequence shown here is derived from an EMBL/GenBank/DDBJ whole genome shotgun (WGS) entry which is preliminary data.</text>
</comment>
<dbReference type="NCBIfam" id="TIGR01484">
    <property type="entry name" value="HAD-SF-IIB"/>
    <property type="match status" value="1"/>
</dbReference>
<dbReference type="EC" id="5.2.1.8" evidence="2"/>
<name>A0A087BLZ2_9BIFI</name>
<dbReference type="Gene3D" id="3.40.50.1000">
    <property type="entry name" value="HAD superfamily/HAD-like"/>
    <property type="match status" value="1"/>
</dbReference>
<protein>
    <submittedName>
        <fullName evidence="2">Hydrolase</fullName>
        <ecNumber evidence="2">5.2.1.8</ecNumber>
    </submittedName>
</protein>
<dbReference type="InterPro" id="IPR036412">
    <property type="entry name" value="HAD-like_sf"/>
</dbReference>
<dbReference type="PANTHER" id="PTHR10000:SF25">
    <property type="entry name" value="PHOSPHATASE YKRA-RELATED"/>
    <property type="match status" value="1"/>
</dbReference>
<proteinExistence type="predicted"/>
<dbReference type="AlphaFoldDB" id="A0A087BLZ2"/>
<evidence type="ECO:0000313" key="2">
    <source>
        <dbReference type="EMBL" id="KFI72042.1"/>
    </source>
</evidence>
<dbReference type="GO" id="GO:0003755">
    <property type="term" value="F:peptidyl-prolyl cis-trans isomerase activity"/>
    <property type="evidence" value="ECO:0007669"/>
    <property type="project" value="UniProtKB-EC"/>
</dbReference>
<evidence type="ECO:0000313" key="3">
    <source>
        <dbReference type="Proteomes" id="UP000029014"/>
    </source>
</evidence>
<dbReference type="STRING" id="1693.BMIN_1578"/>
<dbReference type="NCBIfam" id="TIGR00099">
    <property type="entry name" value="Cof-subfamily"/>
    <property type="match status" value="1"/>
</dbReference>
<dbReference type="InterPro" id="IPR006379">
    <property type="entry name" value="HAD-SF_hydro_IIB"/>
</dbReference>
<accession>A0A087BLZ2</accession>
<dbReference type="Pfam" id="PF08282">
    <property type="entry name" value="Hydrolase_3"/>
    <property type="match status" value="1"/>
</dbReference>
<dbReference type="InterPro" id="IPR023214">
    <property type="entry name" value="HAD_sf"/>
</dbReference>
<gene>
    <name evidence="2" type="ORF">BMIN_1578</name>
</gene>
<feature type="region of interest" description="Disordered" evidence="1">
    <location>
        <begin position="1"/>
        <end position="24"/>
    </location>
</feature>
<dbReference type="EMBL" id="JGZD01000010">
    <property type="protein sequence ID" value="KFI72042.1"/>
    <property type="molecule type" value="Genomic_DNA"/>
</dbReference>
<dbReference type="SFLD" id="SFLDS00003">
    <property type="entry name" value="Haloacid_Dehalogenase"/>
    <property type="match status" value="1"/>
</dbReference>
<dbReference type="RefSeq" id="WP_022860997.1">
    <property type="nucleotide sequence ID" value="NZ_JGZD01000010.1"/>
</dbReference>
<keyword evidence="2" id="KW-0413">Isomerase</keyword>
<reference evidence="2 3" key="1">
    <citation type="submission" date="2014-03" db="EMBL/GenBank/DDBJ databases">
        <title>Genomics of Bifidobacteria.</title>
        <authorList>
            <person name="Ventura M."/>
            <person name="Milani C."/>
            <person name="Lugli G.A."/>
        </authorList>
    </citation>
    <scope>NUCLEOTIDE SEQUENCE [LARGE SCALE GENOMIC DNA]</scope>
    <source>
        <strain evidence="2 3">LMG 11592</strain>
    </source>
</reference>
<dbReference type="SUPFAM" id="SSF56784">
    <property type="entry name" value="HAD-like"/>
    <property type="match status" value="1"/>
</dbReference>
<dbReference type="GO" id="GO:0016791">
    <property type="term" value="F:phosphatase activity"/>
    <property type="evidence" value="ECO:0007669"/>
    <property type="project" value="TreeGrafter"/>
</dbReference>
<dbReference type="eggNOG" id="COG0561">
    <property type="taxonomic scope" value="Bacteria"/>
</dbReference>
<keyword evidence="2" id="KW-0378">Hydrolase</keyword>
<dbReference type="SFLD" id="SFLDG01140">
    <property type="entry name" value="C2.B:_Phosphomannomutase_and_P"/>
    <property type="match status" value="1"/>
</dbReference>
<keyword evidence="3" id="KW-1185">Reference proteome</keyword>
<evidence type="ECO:0000256" key="1">
    <source>
        <dbReference type="SAM" id="MobiDB-lite"/>
    </source>
</evidence>
<dbReference type="InterPro" id="IPR000150">
    <property type="entry name" value="Cof"/>
</dbReference>
<organism evidence="2 3">
    <name type="scientific">Bifidobacterium minimum</name>
    <dbReference type="NCBI Taxonomy" id="1693"/>
    <lineage>
        <taxon>Bacteria</taxon>
        <taxon>Bacillati</taxon>
        <taxon>Actinomycetota</taxon>
        <taxon>Actinomycetes</taxon>
        <taxon>Bifidobacteriales</taxon>
        <taxon>Bifidobacteriaceae</taxon>
        <taxon>Bifidobacterium</taxon>
    </lineage>
</organism>
<dbReference type="Proteomes" id="UP000029014">
    <property type="component" value="Unassembled WGS sequence"/>
</dbReference>
<dbReference type="GO" id="GO:0005829">
    <property type="term" value="C:cytosol"/>
    <property type="evidence" value="ECO:0007669"/>
    <property type="project" value="TreeGrafter"/>
</dbReference>